<dbReference type="InterPro" id="IPR042099">
    <property type="entry name" value="ANL_N_sf"/>
</dbReference>
<dbReference type="PROSITE" id="PS00455">
    <property type="entry name" value="AMP_BINDING"/>
    <property type="match status" value="1"/>
</dbReference>
<evidence type="ECO:0000313" key="5">
    <source>
        <dbReference type="EMBL" id="WMW08098.1"/>
    </source>
</evidence>
<dbReference type="PANTHER" id="PTHR43201">
    <property type="entry name" value="ACYL-COA SYNTHETASE"/>
    <property type="match status" value="1"/>
</dbReference>
<dbReference type="SUPFAM" id="SSF56801">
    <property type="entry name" value="Acetyl-CoA synthetase-like"/>
    <property type="match status" value="1"/>
</dbReference>
<accession>A0ABY9QVL5</accession>
<comment type="similarity">
    <text evidence="1">Belongs to the ATP-dependent AMP-binding enzyme family.</text>
</comment>
<dbReference type="InterPro" id="IPR000873">
    <property type="entry name" value="AMP-dep_synth/lig_dom"/>
</dbReference>
<dbReference type="Gene3D" id="3.30.300.30">
    <property type="match status" value="1"/>
</dbReference>
<dbReference type="Pfam" id="PF00501">
    <property type="entry name" value="AMP-binding"/>
    <property type="match status" value="1"/>
</dbReference>
<evidence type="ECO:0000259" key="4">
    <source>
        <dbReference type="Pfam" id="PF13193"/>
    </source>
</evidence>
<organism evidence="5 6">
    <name type="scientific">Pseudomonas entomophila</name>
    <dbReference type="NCBI Taxonomy" id="312306"/>
    <lineage>
        <taxon>Bacteria</taxon>
        <taxon>Pseudomonadati</taxon>
        <taxon>Pseudomonadota</taxon>
        <taxon>Gammaproteobacteria</taxon>
        <taxon>Pseudomonadales</taxon>
        <taxon>Pseudomonadaceae</taxon>
        <taxon>Pseudomonas</taxon>
    </lineage>
</organism>
<evidence type="ECO:0000256" key="1">
    <source>
        <dbReference type="ARBA" id="ARBA00006432"/>
    </source>
</evidence>
<evidence type="ECO:0000256" key="2">
    <source>
        <dbReference type="ARBA" id="ARBA00022598"/>
    </source>
</evidence>
<proteinExistence type="inferred from homology"/>
<keyword evidence="6" id="KW-1185">Reference proteome</keyword>
<dbReference type="NCBIfam" id="NF009233">
    <property type="entry name" value="PRK12583.1"/>
    <property type="match status" value="1"/>
</dbReference>
<keyword evidence="2" id="KW-0436">Ligase</keyword>
<gene>
    <name evidence="5" type="ORF">RAH46_12385</name>
</gene>
<dbReference type="InterPro" id="IPR025110">
    <property type="entry name" value="AMP-bd_C"/>
</dbReference>
<reference evidence="5 6" key="1">
    <citation type="submission" date="2023-08" db="EMBL/GenBank/DDBJ databases">
        <title>Complete Genome Sequence of Pseudomonas entomophila TVIN A01.</title>
        <authorList>
            <person name="Shelke T."/>
            <person name="Mahar N.S."/>
            <person name="Gupta I."/>
            <person name="Gupta V."/>
        </authorList>
    </citation>
    <scope>NUCLEOTIDE SEQUENCE [LARGE SCALE GENOMIC DNA]</scope>
    <source>
        <strain evidence="5 6">TVIN-A01</strain>
    </source>
</reference>
<evidence type="ECO:0000259" key="3">
    <source>
        <dbReference type="Pfam" id="PF00501"/>
    </source>
</evidence>
<dbReference type="CDD" id="cd05917">
    <property type="entry name" value="FACL_like_2"/>
    <property type="match status" value="1"/>
</dbReference>
<protein>
    <submittedName>
        <fullName evidence="5">AMP-binding protein</fullName>
    </submittedName>
</protein>
<dbReference type="Pfam" id="PF13193">
    <property type="entry name" value="AMP-binding_C"/>
    <property type="match status" value="1"/>
</dbReference>
<feature type="domain" description="AMP-dependent synthetase/ligase" evidence="3">
    <location>
        <begin position="24"/>
        <end position="414"/>
    </location>
</feature>
<dbReference type="RefSeq" id="WP_011534522.1">
    <property type="nucleotide sequence ID" value="NZ_CP132921.1"/>
</dbReference>
<dbReference type="InterPro" id="IPR020845">
    <property type="entry name" value="AMP-binding_CS"/>
</dbReference>
<dbReference type="PANTHER" id="PTHR43201:SF5">
    <property type="entry name" value="MEDIUM-CHAIN ACYL-COA LIGASE ACSF2, MITOCHONDRIAL"/>
    <property type="match status" value="1"/>
</dbReference>
<dbReference type="EMBL" id="CP132921">
    <property type="protein sequence ID" value="WMW08098.1"/>
    <property type="molecule type" value="Genomic_DNA"/>
</dbReference>
<dbReference type="Proteomes" id="UP001183127">
    <property type="component" value="Chromosome"/>
</dbReference>
<sequence length="557" mass="61452">MPQPSYTRGRQDKPLLTQTIGQAFDATVARHGEREALVVRHQHLRYSWRELAAEVDVHARALMALGVEVGERVGNWAPNCAQWCILQLATAKVGAILVNINPAYRVGELEYVLRQSGCRWLVCADAFKSSDYQAMVQELVPELASHALGELASERLPDLRGVISLAAEPPAGFLPWAALAGRAGEVEVVAYEARQQGLQFDQPVNIQYTSGTTGAPKGATLSHYNILNNGYMVGESLGLTERDRMVIPVPLYHCFGMVMGNLGCITHGSAMIYPNDAFDAELTLRAVAEERASILYGVPTMFIALLDHPSRAALDLSTLRSGIMAGATCPIEVMRKVIDQLHMAEVQIAYGMTETSPVSLQTGPDDGLELRVTTVGRTHPQLETKLVDVDGRIVARGEIGELCTRGYSVMLGYWDNLQATHDALDPAGWMHTGDLAVMDDDGYVRIVGRNKDMIIRGGENIYPRELEEFFHTHPAVAEAQVVGIPCSKYGEEVVAWIRLHPGHSATAEELQQWCKARLAHFKTPRHFRFVDEFPMTVTGKVQKFRMQEISVEELAGR</sequence>
<name>A0ABY9QVL5_9PSED</name>
<evidence type="ECO:0000313" key="6">
    <source>
        <dbReference type="Proteomes" id="UP001183127"/>
    </source>
</evidence>
<dbReference type="Gene3D" id="3.40.50.12780">
    <property type="entry name" value="N-terminal domain of ligase-like"/>
    <property type="match status" value="1"/>
</dbReference>
<dbReference type="GeneID" id="32806467"/>
<feature type="domain" description="AMP-binding enzyme C-terminal" evidence="4">
    <location>
        <begin position="465"/>
        <end position="540"/>
    </location>
</feature>
<dbReference type="InterPro" id="IPR045851">
    <property type="entry name" value="AMP-bd_C_sf"/>
</dbReference>